<dbReference type="OrthoDB" id="2553859at2759"/>
<feature type="compositionally biased region" description="Acidic residues" evidence="1">
    <location>
        <begin position="103"/>
        <end position="117"/>
    </location>
</feature>
<dbReference type="InParanoid" id="A0A0C3EP62"/>
<dbReference type="EMBL" id="KN822005">
    <property type="protein sequence ID" value="KIM69974.1"/>
    <property type="molecule type" value="Genomic_DNA"/>
</dbReference>
<feature type="region of interest" description="Disordered" evidence="1">
    <location>
        <begin position="18"/>
        <end position="55"/>
    </location>
</feature>
<proteinExistence type="predicted"/>
<accession>A0A0C3EP62</accession>
<organism evidence="2 3">
    <name type="scientific">Scleroderma citrinum Foug A</name>
    <dbReference type="NCBI Taxonomy" id="1036808"/>
    <lineage>
        <taxon>Eukaryota</taxon>
        <taxon>Fungi</taxon>
        <taxon>Dikarya</taxon>
        <taxon>Basidiomycota</taxon>
        <taxon>Agaricomycotina</taxon>
        <taxon>Agaricomycetes</taxon>
        <taxon>Agaricomycetidae</taxon>
        <taxon>Boletales</taxon>
        <taxon>Sclerodermatineae</taxon>
        <taxon>Sclerodermataceae</taxon>
        <taxon>Scleroderma</taxon>
    </lineage>
</organism>
<protein>
    <recommendedName>
        <fullName evidence="4">EKC/KEOPS complex subunit GON7</fullName>
    </recommendedName>
</protein>
<reference evidence="3" key="2">
    <citation type="submission" date="2015-01" db="EMBL/GenBank/DDBJ databases">
        <title>Evolutionary Origins and Diversification of the Mycorrhizal Mutualists.</title>
        <authorList>
            <consortium name="DOE Joint Genome Institute"/>
            <consortium name="Mycorrhizal Genomics Consortium"/>
            <person name="Kohler A."/>
            <person name="Kuo A."/>
            <person name="Nagy L.G."/>
            <person name="Floudas D."/>
            <person name="Copeland A."/>
            <person name="Barry K.W."/>
            <person name="Cichocki N."/>
            <person name="Veneault-Fourrey C."/>
            <person name="LaButti K."/>
            <person name="Lindquist E.A."/>
            <person name="Lipzen A."/>
            <person name="Lundell T."/>
            <person name="Morin E."/>
            <person name="Murat C."/>
            <person name="Riley R."/>
            <person name="Ohm R."/>
            <person name="Sun H."/>
            <person name="Tunlid A."/>
            <person name="Henrissat B."/>
            <person name="Grigoriev I.V."/>
            <person name="Hibbett D.S."/>
            <person name="Martin F."/>
        </authorList>
    </citation>
    <scope>NUCLEOTIDE SEQUENCE [LARGE SCALE GENOMIC DNA]</scope>
    <source>
        <strain evidence="3">Foug A</strain>
    </source>
</reference>
<dbReference type="Proteomes" id="UP000053989">
    <property type="component" value="Unassembled WGS sequence"/>
</dbReference>
<dbReference type="AlphaFoldDB" id="A0A0C3EP62"/>
<gene>
    <name evidence="2" type="ORF">SCLCIDRAFT_1207233</name>
</gene>
<feature type="compositionally biased region" description="Pro residues" evidence="1">
    <location>
        <begin position="37"/>
        <end position="48"/>
    </location>
</feature>
<keyword evidence="3" id="KW-1185">Reference proteome</keyword>
<evidence type="ECO:0008006" key="4">
    <source>
        <dbReference type="Google" id="ProtNLM"/>
    </source>
</evidence>
<feature type="compositionally biased region" description="Basic and acidic residues" evidence="1">
    <location>
        <begin position="92"/>
        <end position="102"/>
    </location>
</feature>
<reference evidence="2 3" key="1">
    <citation type="submission" date="2014-04" db="EMBL/GenBank/DDBJ databases">
        <authorList>
            <consortium name="DOE Joint Genome Institute"/>
            <person name="Kuo A."/>
            <person name="Kohler A."/>
            <person name="Nagy L.G."/>
            <person name="Floudas D."/>
            <person name="Copeland A."/>
            <person name="Barry K.W."/>
            <person name="Cichocki N."/>
            <person name="Veneault-Fourrey C."/>
            <person name="LaButti K."/>
            <person name="Lindquist E.A."/>
            <person name="Lipzen A."/>
            <person name="Lundell T."/>
            <person name="Morin E."/>
            <person name="Murat C."/>
            <person name="Sun H."/>
            <person name="Tunlid A."/>
            <person name="Henrissat B."/>
            <person name="Grigoriev I.V."/>
            <person name="Hibbett D.S."/>
            <person name="Martin F."/>
            <person name="Nordberg H.P."/>
            <person name="Cantor M.N."/>
            <person name="Hua S.X."/>
        </authorList>
    </citation>
    <scope>NUCLEOTIDE SEQUENCE [LARGE SCALE GENOMIC DNA]</scope>
    <source>
        <strain evidence="2 3">Foug A</strain>
    </source>
</reference>
<evidence type="ECO:0000313" key="3">
    <source>
        <dbReference type="Proteomes" id="UP000053989"/>
    </source>
</evidence>
<name>A0A0C3EP62_9AGAM</name>
<dbReference type="HOGENOM" id="CLU_148177_0_0_1"/>
<feature type="region of interest" description="Disordered" evidence="1">
    <location>
        <begin position="88"/>
        <end position="117"/>
    </location>
</feature>
<evidence type="ECO:0000256" key="1">
    <source>
        <dbReference type="SAM" id="MobiDB-lite"/>
    </source>
</evidence>
<evidence type="ECO:0000313" key="2">
    <source>
        <dbReference type="EMBL" id="KIM69974.1"/>
    </source>
</evidence>
<sequence>MARLPTAAVTATYILHLPPGVDHPSPLTPSANHTFPLSPPNSPQPHDPTPNTAETGELHAYYKKLRSAISDARMKLGDELTAWRDAVGSGEVGKEKAVKTVNEEESEEEANGTEERV</sequence>